<evidence type="ECO:0000256" key="2">
    <source>
        <dbReference type="SAM" id="Phobius"/>
    </source>
</evidence>
<reference evidence="3" key="1">
    <citation type="submission" date="2021-01" db="EMBL/GenBank/DDBJ databases">
        <title>Whole genome shotgun sequence of Virgisporangium aurantiacum NBRC 16421.</title>
        <authorList>
            <person name="Komaki H."/>
            <person name="Tamura T."/>
        </authorList>
    </citation>
    <scope>NUCLEOTIDE SEQUENCE</scope>
    <source>
        <strain evidence="3">NBRC 16421</strain>
    </source>
</reference>
<keyword evidence="2" id="KW-0812">Transmembrane</keyword>
<sequence>MKTIAESLRESGPARPATAGRRRRPDARLCAAWLALAWLGPGLAQFAGVAWLLPPVILLLTAGLLRGGRTLLDRLMLATALLLGTTCAAGLLFAAWPFGTAPVAVAGTALTVLGAISVYTGRSPRLPLPTGSDAFTVVAAVGVWAYVAVPHLRTDSTGRIALLVGGEDHARHVAIFDSLRQIGGYAYWHTPEELPYLWDVLRYYPSGWHLTTGMLDGFVRSSTGPGSATSAMDHYTWFLLGSYGLFALALLWAASWIAGPLSGPWRVPLVVFLASQLVYSDLAVLTPYGFPSQLFGLTALVLLVAVLSRRARDVREQVMVVGALLVMLGFGYELYLPSALLAIGIWALRRRRLVMRRFVVVTGGVAGTLAVLPIGLGMVLGGHGDLVAAAGGVLPASRAMMLILGLVIAAAVLRPAGRGVRFRRLSVWRSYLWTLGAVLMLPAGFLGYRLVSGAEAPYYSEKAWHGVLVVLLAGVSGVCVLLPRPAGGRRIDAARAVLPALVTAALVVSSGAVVDDTPWRPGHGESISRKWHSGAPVTENGPIAAAIRDIARRYPPRPGSITVVLTGEFLASYLQTLYVSTLQRTSGITDAVLYGNGAAAFANDPEKLADTLARAGRPVLLVVAPAAEQLVAHVRSRRPDLPISVAFLST</sequence>
<feature type="transmembrane region" description="Helical" evidence="2">
    <location>
        <begin position="31"/>
        <end position="54"/>
    </location>
</feature>
<accession>A0A8J3Z007</accession>
<feature type="transmembrane region" description="Helical" evidence="2">
    <location>
        <begin position="463"/>
        <end position="482"/>
    </location>
</feature>
<keyword evidence="4" id="KW-1185">Reference proteome</keyword>
<name>A0A8J3Z007_9ACTN</name>
<feature type="transmembrane region" description="Helical" evidence="2">
    <location>
        <begin position="74"/>
        <end position="96"/>
    </location>
</feature>
<dbReference type="AlphaFoldDB" id="A0A8J3Z007"/>
<evidence type="ECO:0000313" key="3">
    <source>
        <dbReference type="EMBL" id="GIJ52760.1"/>
    </source>
</evidence>
<protein>
    <submittedName>
        <fullName evidence="3">Uncharacterized protein</fullName>
    </submittedName>
</protein>
<feature type="region of interest" description="Disordered" evidence="1">
    <location>
        <begin position="1"/>
        <end position="21"/>
    </location>
</feature>
<feature type="transmembrane region" description="Helical" evidence="2">
    <location>
        <begin position="134"/>
        <end position="152"/>
    </location>
</feature>
<feature type="transmembrane region" description="Helical" evidence="2">
    <location>
        <begin position="431"/>
        <end position="451"/>
    </location>
</feature>
<feature type="transmembrane region" description="Helical" evidence="2">
    <location>
        <begin position="386"/>
        <end position="410"/>
    </location>
</feature>
<evidence type="ECO:0000256" key="1">
    <source>
        <dbReference type="SAM" id="MobiDB-lite"/>
    </source>
</evidence>
<feature type="transmembrane region" description="Helical" evidence="2">
    <location>
        <begin position="358"/>
        <end position="380"/>
    </location>
</feature>
<feature type="transmembrane region" description="Helical" evidence="2">
    <location>
        <begin position="103"/>
        <end position="122"/>
    </location>
</feature>
<gene>
    <name evidence="3" type="ORF">Vau01_002760</name>
</gene>
<dbReference type="EMBL" id="BOPG01000003">
    <property type="protein sequence ID" value="GIJ52760.1"/>
    <property type="molecule type" value="Genomic_DNA"/>
</dbReference>
<comment type="caution">
    <text evidence="3">The sequence shown here is derived from an EMBL/GenBank/DDBJ whole genome shotgun (WGS) entry which is preliminary data.</text>
</comment>
<proteinExistence type="predicted"/>
<dbReference type="Proteomes" id="UP000612585">
    <property type="component" value="Unassembled WGS sequence"/>
</dbReference>
<dbReference type="RefSeq" id="WP_203986118.1">
    <property type="nucleotide sequence ID" value="NZ_BOPG01000003.1"/>
</dbReference>
<keyword evidence="2" id="KW-1133">Transmembrane helix</keyword>
<evidence type="ECO:0000313" key="4">
    <source>
        <dbReference type="Proteomes" id="UP000612585"/>
    </source>
</evidence>
<feature type="transmembrane region" description="Helical" evidence="2">
    <location>
        <begin position="237"/>
        <end position="259"/>
    </location>
</feature>
<feature type="transmembrane region" description="Helical" evidence="2">
    <location>
        <begin position="294"/>
        <end position="312"/>
    </location>
</feature>
<organism evidence="3 4">
    <name type="scientific">Virgisporangium aurantiacum</name>
    <dbReference type="NCBI Taxonomy" id="175570"/>
    <lineage>
        <taxon>Bacteria</taxon>
        <taxon>Bacillati</taxon>
        <taxon>Actinomycetota</taxon>
        <taxon>Actinomycetes</taxon>
        <taxon>Micromonosporales</taxon>
        <taxon>Micromonosporaceae</taxon>
        <taxon>Virgisporangium</taxon>
    </lineage>
</organism>
<keyword evidence="2" id="KW-0472">Membrane</keyword>